<name>A0A1G8YQD3_9FLAO</name>
<keyword evidence="2" id="KW-1185">Reference proteome</keyword>
<evidence type="ECO:0000313" key="1">
    <source>
        <dbReference type="EMBL" id="SDK04305.1"/>
    </source>
</evidence>
<dbReference type="Gene3D" id="2.60.40.10">
    <property type="entry name" value="Immunoglobulins"/>
    <property type="match status" value="1"/>
</dbReference>
<dbReference type="Proteomes" id="UP000199580">
    <property type="component" value="Unassembled WGS sequence"/>
</dbReference>
<dbReference type="RefSeq" id="WP_091395713.1">
    <property type="nucleotide sequence ID" value="NZ_BKAI01000006.1"/>
</dbReference>
<organism evidence="1 2">
    <name type="scientific">Flavobacterium noncentrifugens</name>
    <dbReference type="NCBI Taxonomy" id="1128970"/>
    <lineage>
        <taxon>Bacteria</taxon>
        <taxon>Pseudomonadati</taxon>
        <taxon>Bacteroidota</taxon>
        <taxon>Flavobacteriia</taxon>
        <taxon>Flavobacteriales</taxon>
        <taxon>Flavobacteriaceae</taxon>
        <taxon>Flavobacterium</taxon>
    </lineage>
</organism>
<gene>
    <name evidence="1" type="ORF">SAMN04487935_2406</name>
</gene>
<dbReference type="Pfam" id="PF07610">
    <property type="entry name" value="DUF1573"/>
    <property type="match status" value="1"/>
</dbReference>
<sequence length="162" mass="17180">MKKIIFLFAAGTFVLASSCKKQEAKMENTPINPAAQITEAPMPQTATPPADGKYPVMEFETKEHDFGKINAGSKVVYTFNFKNTGEADLIISNAVGSCGCTVPEYPKEAIKPGESGKMKVSFNSAGKNGQQQKTVTITANTAAGKEMLTIKASITPVTGIAQ</sequence>
<dbReference type="OrthoDB" id="826619at2"/>
<dbReference type="STRING" id="1128970.SAMN04487935_2406"/>
<dbReference type="InterPro" id="IPR013783">
    <property type="entry name" value="Ig-like_fold"/>
</dbReference>
<dbReference type="InterPro" id="IPR011467">
    <property type="entry name" value="DUF1573"/>
</dbReference>
<dbReference type="AlphaFoldDB" id="A0A1G8YQD3"/>
<dbReference type="PANTHER" id="PTHR37833:SF1">
    <property type="entry name" value="SIGNAL PEPTIDE PROTEIN"/>
    <property type="match status" value="1"/>
</dbReference>
<proteinExistence type="predicted"/>
<accession>A0A1G8YQD3</accession>
<dbReference type="EMBL" id="FNEZ01000003">
    <property type="protein sequence ID" value="SDK04305.1"/>
    <property type="molecule type" value="Genomic_DNA"/>
</dbReference>
<dbReference type="PROSITE" id="PS51257">
    <property type="entry name" value="PROKAR_LIPOPROTEIN"/>
    <property type="match status" value="1"/>
</dbReference>
<reference evidence="1 2" key="1">
    <citation type="submission" date="2016-10" db="EMBL/GenBank/DDBJ databases">
        <authorList>
            <person name="de Groot N.N."/>
        </authorList>
    </citation>
    <scope>NUCLEOTIDE SEQUENCE [LARGE SCALE GENOMIC DNA]</scope>
    <source>
        <strain evidence="1 2">CGMCC 1.10076</strain>
    </source>
</reference>
<dbReference type="PANTHER" id="PTHR37833">
    <property type="entry name" value="LIPOPROTEIN-RELATED"/>
    <property type="match status" value="1"/>
</dbReference>
<evidence type="ECO:0000313" key="2">
    <source>
        <dbReference type="Proteomes" id="UP000199580"/>
    </source>
</evidence>
<protein>
    <recommendedName>
        <fullName evidence="3">DUF1573 domain-containing protein</fullName>
    </recommendedName>
</protein>
<evidence type="ECO:0008006" key="3">
    <source>
        <dbReference type="Google" id="ProtNLM"/>
    </source>
</evidence>